<dbReference type="Proteomes" id="UP001054837">
    <property type="component" value="Unassembled WGS sequence"/>
</dbReference>
<dbReference type="AlphaFoldDB" id="A0AAV4VA88"/>
<reference evidence="2 3" key="1">
    <citation type="submission" date="2021-06" db="EMBL/GenBank/DDBJ databases">
        <title>Caerostris darwini draft genome.</title>
        <authorList>
            <person name="Kono N."/>
            <person name="Arakawa K."/>
        </authorList>
    </citation>
    <scope>NUCLEOTIDE SEQUENCE [LARGE SCALE GENOMIC DNA]</scope>
</reference>
<feature type="region of interest" description="Disordered" evidence="1">
    <location>
        <begin position="30"/>
        <end position="51"/>
    </location>
</feature>
<sequence>MRDKRASSLGHFISQLRKRVHGQRKKKALMAHREEERGGKKRGPLRQRKRPVTSMMRWLQTIAGNRVFWGHSGRTFKGLQRFSVDGPITAFNGKNVFTYGKVR</sequence>
<proteinExistence type="predicted"/>
<protein>
    <submittedName>
        <fullName evidence="2">Uncharacterized protein</fullName>
    </submittedName>
</protein>
<keyword evidence="3" id="KW-1185">Reference proteome</keyword>
<evidence type="ECO:0000313" key="2">
    <source>
        <dbReference type="EMBL" id="GIY66968.1"/>
    </source>
</evidence>
<gene>
    <name evidence="2" type="ORF">CDAR_379481</name>
</gene>
<evidence type="ECO:0000313" key="3">
    <source>
        <dbReference type="Proteomes" id="UP001054837"/>
    </source>
</evidence>
<feature type="compositionally biased region" description="Basic residues" evidence="1">
    <location>
        <begin position="39"/>
        <end position="51"/>
    </location>
</feature>
<evidence type="ECO:0000256" key="1">
    <source>
        <dbReference type="SAM" id="MobiDB-lite"/>
    </source>
</evidence>
<organism evidence="2 3">
    <name type="scientific">Caerostris darwini</name>
    <dbReference type="NCBI Taxonomy" id="1538125"/>
    <lineage>
        <taxon>Eukaryota</taxon>
        <taxon>Metazoa</taxon>
        <taxon>Ecdysozoa</taxon>
        <taxon>Arthropoda</taxon>
        <taxon>Chelicerata</taxon>
        <taxon>Arachnida</taxon>
        <taxon>Araneae</taxon>
        <taxon>Araneomorphae</taxon>
        <taxon>Entelegynae</taxon>
        <taxon>Araneoidea</taxon>
        <taxon>Araneidae</taxon>
        <taxon>Caerostris</taxon>
    </lineage>
</organism>
<comment type="caution">
    <text evidence="2">The sequence shown here is derived from an EMBL/GenBank/DDBJ whole genome shotgun (WGS) entry which is preliminary data.</text>
</comment>
<name>A0AAV4VA88_9ARAC</name>
<dbReference type="EMBL" id="BPLQ01012672">
    <property type="protein sequence ID" value="GIY66968.1"/>
    <property type="molecule type" value="Genomic_DNA"/>
</dbReference>
<accession>A0AAV4VA88</accession>